<dbReference type="Pfam" id="PF00501">
    <property type="entry name" value="AMP-binding"/>
    <property type="match status" value="1"/>
</dbReference>
<accession>G9MAQ8</accession>
<feature type="domain" description="AMP-dependent synthetase/ligase" evidence="1">
    <location>
        <begin position="1"/>
        <end position="193"/>
    </location>
</feature>
<feature type="non-terminal residue" evidence="2">
    <location>
        <position position="1"/>
    </location>
</feature>
<sequence>STGVPKGVVVTHRSAQNLVRTQAEVLGLGPGRRRLQFASVSFDASVSEVWTTLLSGAALVVAEDSQLVPGPALVDLVQGRGVTHVTLPPSLLSAVEDAGGLPERVTLIVAGEACPPAVAARWCRGRRMLNAYGPTEATVAASVSDPLTGDGTPPIGRPLPNVRAYVLDDLLREQPVGTAGELYLAGAGLARGYAGQAALTAQRFVADPFGAPGER</sequence>
<dbReference type="GO" id="GO:0043041">
    <property type="term" value="P:amino acid activation for nonribosomal peptide biosynthetic process"/>
    <property type="evidence" value="ECO:0007669"/>
    <property type="project" value="TreeGrafter"/>
</dbReference>
<dbReference type="PANTHER" id="PTHR45527:SF1">
    <property type="entry name" value="FATTY ACID SYNTHASE"/>
    <property type="match status" value="1"/>
</dbReference>
<dbReference type="GO" id="GO:0031177">
    <property type="term" value="F:phosphopantetheine binding"/>
    <property type="evidence" value="ECO:0007669"/>
    <property type="project" value="TreeGrafter"/>
</dbReference>
<feature type="non-terminal residue" evidence="2">
    <location>
        <position position="215"/>
    </location>
</feature>
<dbReference type="InterPro" id="IPR000873">
    <property type="entry name" value="AMP-dep_synth/lig_dom"/>
</dbReference>
<dbReference type="GO" id="GO:0044550">
    <property type="term" value="P:secondary metabolite biosynthetic process"/>
    <property type="evidence" value="ECO:0007669"/>
    <property type="project" value="TreeGrafter"/>
</dbReference>
<evidence type="ECO:0000313" key="2">
    <source>
        <dbReference type="EMBL" id="BAL15204.1"/>
    </source>
</evidence>
<dbReference type="AlphaFoldDB" id="G9MAQ8"/>
<dbReference type="GO" id="GO:0005737">
    <property type="term" value="C:cytoplasm"/>
    <property type="evidence" value="ECO:0007669"/>
    <property type="project" value="TreeGrafter"/>
</dbReference>
<organism evidence="2">
    <name type="scientific">Actinoplanes sp. MN07-A0335</name>
    <dbReference type="NCBI Taxonomy" id="1090049"/>
    <lineage>
        <taxon>Bacteria</taxon>
        <taxon>Bacillati</taxon>
        <taxon>Actinomycetota</taxon>
        <taxon>Actinomycetes</taxon>
        <taxon>Micromonosporales</taxon>
        <taxon>Micromonosporaceae</taxon>
        <taxon>Actinoplanes</taxon>
    </lineage>
</organism>
<dbReference type="PANTHER" id="PTHR45527">
    <property type="entry name" value="NONRIBOSOMAL PEPTIDE SYNTHETASE"/>
    <property type="match status" value="1"/>
</dbReference>
<dbReference type="Gene3D" id="3.40.50.12780">
    <property type="entry name" value="N-terminal domain of ligase-like"/>
    <property type="match status" value="1"/>
</dbReference>
<dbReference type="EMBL" id="AB672903">
    <property type="protein sequence ID" value="BAL15204.1"/>
    <property type="molecule type" value="Genomic_DNA"/>
</dbReference>
<name>G9MAQ8_9ACTN</name>
<dbReference type="InterPro" id="IPR042099">
    <property type="entry name" value="ANL_N_sf"/>
</dbReference>
<proteinExistence type="predicted"/>
<dbReference type="SUPFAM" id="SSF56801">
    <property type="entry name" value="Acetyl-CoA synthetase-like"/>
    <property type="match status" value="1"/>
</dbReference>
<protein>
    <submittedName>
        <fullName evidence="2">Nonribosomal peptide synthetase</fullName>
    </submittedName>
</protein>
<evidence type="ECO:0000259" key="1">
    <source>
        <dbReference type="Pfam" id="PF00501"/>
    </source>
</evidence>
<reference evidence="2" key="1">
    <citation type="journal article" date="2012" name="J. Antibiot.">
        <title>Diversity of nonribosomal peptide synthetase and polyketide synthase genes in the genus Actinoplanes found in Mongolia.</title>
        <authorList>
            <person name="Enkh-Amgalan J."/>
            <person name="Komaki H."/>
            <person name="Daram D."/>
            <person name="Ando K."/>
            <person name="Tsetseg B."/>
        </authorList>
    </citation>
    <scope>NUCLEOTIDE SEQUENCE</scope>
    <source>
        <strain evidence="2">MN07-A0335</strain>
    </source>
</reference>